<reference evidence="1 2" key="1">
    <citation type="submission" date="2011-02" db="EMBL/GenBank/DDBJ databases">
        <authorList>
            <person name="Nelson K.E."/>
            <person name="Sutton G."/>
            <person name="Torralba M."/>
            <person name="Durkin S."/>
            <person name="Harkins D."/>
            <person name="Montgomery R."/>
            <person name="Ziemer C."/>
            <person name="Klaassens E."/>
            <person name="Ocuiv P."/>
            <person name="Morrison M."/>
        </authorList>
    </citation>
    <scope>NUCLEOTIDE SEQUENCE [LARGE SCALE GENOMIC DNA]</scope>
    <source>
        <strain evidence="1 2">8</strain>
    </source>
</reference>
<dbReference type="Proteomes" id="UP000004259">
    <property type="component" value="Unassembled WGS sequence"/>
</dbReference>
<organism evidence="1 2">
    <name type="scientific">Ruminococcus albus 8</name>
    <dbReference type="NCBI Taxonomy" id="246199"/>
    <lineage>
        <taxon>Bacteria</taxon>
        <taxon>Bacillati</taxon>
        <taxon>Bacillota</taxon>
        <taxon>Clostridia</taxon>
        <taxon>Eubacteriales</taxon>
        <taxon>Oscillospiraceae</taxon>
        <taxon>Ruminococcus</taxon>
    </lineage>
</organism>
<dbReference type="EMBL" id="ADKM02000040">
    <property type="protein sequence ID" value="EGC04086.1"/>
    <property type="molecule type" value="Genomic_DNA"/>
</dbReference>
<dbReference type="RefSeq" id="WP_002847583.1">
    <property type="nucleotide sequence ID" value="NZ_ADKM02000040.1"/>
</dbReference>
<comment type="caution">
    <text evidence="1">The sequence shown here is derived from an EMBL/GenBank/DDBJ whole genome shotgun (WGS) entry which is preliminary data.</text>
</comment>
<proteinExistence type="predicted"/>
<accession>E9S9A7</accession>
<dbReference type="OrthoDB" id="1816313at2"/>
<gene>
    <name evidence="1" type="ORF">CUS_6220</name>
</gene>
<keyword evidence="2" id="KW-1185">Reference proteome</keyword>
<evidence type="ECO:0000313" key="1">
    <source>
        <dbReference type="EMBL" id="EGC04086.1"/>
    </source>
</evidence>
<dbReference type="STRING" id="246199.CUS_6220"/>
<dbReference type="AlphaFoldDB" id="E9S9A7"/>
<dbReference type="Pfam" id="PF19553">
    <property type="entry name" value="DUF6076"/>
    <property type="match status" value="1"/>
</dbReference>
<protein>
    <submittedName>
        <fullName evidence="1">Uncharacterized protein</fullName>
    </submittedName>
</protein>
<dbReference type="InterPro" id="IPR045722">
    <property type="entry name" value="DUF6076"/>
</dbReference>
<dbReference type="eggNOG" id="ENOG502Z8F5">
    <property type="taxonomic scope" value="Bacteria"/>
</dbReference>
<evidence type="ECO:0000313" key="2">
    <source>
        <dbReference type="Proteomes" id="UP000004259"/>
    </source>
</evidence>
<sequence length="398" mass="46257">MFSDCVFWVKGDMIEVNGQEFMLGELSATCMNITPKEYEEIYGLYQSAKQVLDKEYNEKSAQWAMDMVGNWDEAEFDADNLTDEPELEYTPPSKEEWQKLNDILLQLCSILLQHKIFQVLADPNYVKILEQFKNITDNMLTPETWKIYVETAQAMEPIINDIYNFNKTIYYFVTDNIMHLKKCDPENYAAAYFDFINAPNAYKKIANPLTDPYMSYDFTDNLDMNLVPRETAEGSGEYIIAEYYHAKRLQPLLKVDFFKGLMVGHQIRRCLNCNRFFIVKGGYKTKYCDMPSPENPKRTCNQIAFAKKKPKEKNADNPKYQSYQRCIARLTKSCQRGAVTEDEKRTLSAKAEELYHTAMTSPEFTNEEFEQQLCSANLYKLCGITPPKKGRPGKKNDQ</sequence>
<name>E9S9A7_RUMAL</name>